<feature type="compositionally biased region" description="Acidic residues" evidence="1">
    <location>
        <begin position="131"/>
        <end position="140"/>
    </location>
</feature>
<proteinExistence type="predicted"/>
<feature type="compositionally biased region" description="Polar residues" evidence="1">
    <location>
        <begin position="414"/>
        <end position="428"/>
    </location>
</feature>
<dbReference type="STRING" id="5098.A0A507QPU3"/>
<feature type="region of interest" description="Disordered" evidence="1">
    <location>
        <begin position="470"/>
        <end position="492"/>
    </location>
</feature>
<feature type="compositionally biased region" description="Polar residues" evidence="1">
    <location>
        <begin position="186"/>
        <end position="200"/>
    </location>
</feature>
<sequence>MLLKQVILRLWAAAKKQVEEEEVGADVKESVSNQVQASPSSSKKKNKKKKKKKPNDKDHGGHSESHRHGDGKLTFTTIPSSPEEFSDALTSPPSHTISHLTSPQDSDAEEPKMSTAETFTVSLEHESNYQDTEDPQEISPEEQLRKRVDAIALLRARASLRRAQSEPSTPGDSPVILPIVGPSMDLNKTFSEASLDTPQQQKKKKRKRSKNKKKRKRNTVPGLEDPSTVKKDVEPPHLSAQETLKLEYSPSTRGCQTPVSVGSSALQSIRREEEKSEKLTSDSEASKTIDMEGTVDSLEDCASDAPHITENDFPPLPSTPRQSTVELSKKSKDAEQSIESEPANLARTTPENECQGNGSESLHRESQQTASKETVIPPMLKGQANQESGPTALPILTPIHETGESSEGAEQDRTGVNTPASELSNTEPPSKKGKENEVQVIVPVSKAPKTESSSIKGKGGKELLAVKSHVHPAPRQGQSQPPSGQRNTVSSQRRPRFFWQLDSHGFPCQMPDCNKRCCLWDGSVVCPRCGPFSEVRYCSKEHLFAHIKQHWLTWCAKLAFKEPYAVSCLPTQLEEGMPMIPCRHHWDTPERQRQAVHYAMNTTGDYFIFADWLEFVAAGSPEDKKTKNELRCSSKVIRAVRFDDPAEKDRFRRILAICLFNALEFPALVGYMFRLIRDNLRARGEWNSVIDNSLQYQWVGEQGEELDKSLIGERHACESEWNGAYPGYCTDEACNSECGREISDFGASTGFRQLCEFLEANFWVLRAARTTHPKVTQVAARTRGEGFPGVHEKDRRMFRRGPGWDGGADCEPLEIEWPMVKPLDLLDHEGKLLAPQSSASH</sequence>
<feature type="compositionally biased region" description="Polar residues" evidence="1">
    <location>
        <begin position="346"/>
        <end position="360"/>
    </location>
</feature>
<feature type="region of interest" description="Disordered" evidence="1">
    <location>
        <begin position="16"/>
        <end position="144"/>
    </location>
</feature>
<reference evidence="2 3" key="1">
    <citation type="submission" date="2019-06" db="EMBL/GenBank/DDBJ databases">
        <title>Wine fermentation using esterase from Monascus purpureus.</title>
        <authorList>
            <person name="Geng C."/>
            <person name="Zhang Y."/>
        </authorList>
    </citation>
    <scope>NUCLEOTIDE SEQUENCE [LARGE SCALE GENOMIC DNA]</scope>
    <source>
        <strain evidence="2">HQ1</strain>
    </source>
</reference>
<feature type="compositionally biased region" description="Basic residues" evidence="1">
    <location>
        <begin position="201"/>
        <end position="218"/>
    </location>
</feature>
<gene>
    <name evidence="2" type="ORF">MPDQ_002418</name>
</gene>
<keyword evidence="3" id="KW-1185">Reference proteome</keyword>
<evidence type="ECO:0000256" key="1">
    <source>
        <dbReference type="SAM" id="MobiDB-lite"/>
    </source>
</evidence>
<name>A0A507QPU3_MONPU</name>
<protein>
    <submittedName>
        <fullName evidence="2">Uncharacterized protein</fullName>
    </submittedName>
</protein>
<evidence type="ECO:0000313" key="2">
    <source>
        <dbReference type="EMBL" id="TQB69027.1"/>
    </source>
</evidence>
<accession>A0A507QPU3</accession>
<feature type="compositionally biased region" description="Polar residues" evidence="1">
    <location>
        <begin position="249"/>
        <end position="267"/>
    </location>
</feature>
<dbReference type="AlphaFoldDB" id="A0A507QPU3"/>
<feature type="region of interest" description="Disordered" evidence="1">
    <location>
        <begin position="160"/>
        <end position="458"/>
    </location>
</feature>
<feature type="compositionally biased region" description="Basic and acidic residues" evidence="1">
    <location>
        <begin position="55"/>
        <end position="71"/>
    </location>
</feature>
<comment type="caution">
    <text evidence="2">The sequence shown here is derived from an EMBL/GenBank/DDBJ whole genome shotgun (WGS) entry which is preliminary data.</text>
</comment>
<organism evidence="2 3">
    <name type="scientific">Monascus purpureus</name>
    <name type="common">Red mold</name>
    <name type="synonym">Monascus anka</name>
    <dbReference type="NCBI Taxonomy" id="5098"/>
    <lineage>
        <taxon>Eukaryota</taxon>
        <taxon>Fungi</taxon>
        <taxon>Dikarya</taxon>
        <taxon>Ascomycota</taxon>
        <taxon>Pezizomycotina</taxon>
        <taxon>Eurotiomycetes</taxon>
        <taxon>Eurotiomycetidae</taxon>
        <taxon>Eurotiales</taxon>
        <taxon>Aspergillaceae</taxon>
        <taxon>Monascus</taxon>
    </lineage>
</organism>
<dbReference type="Proteomes" id="UP000319663">
    <property type="component" value="Unassembled WGS sequence"/>
</dbReference>
<dbReference type="EMBL" id="VIFY01000176">
    <property type="protein sequence ID" value="TQB69027.1"/>
    <property type="molecule type" value="Genomic_DNA"/>
</dbReference>
<feature type="compositionally biased region" description="Basic residues" evidence="1">
    <location>
        <begin position="42"/>
        <end position="54"/>
    </location>
</feature>
<feature type="compositionally biased region" description="Basic and acidic residues" evidence="1">
    <location>
        <begin position="269"/>
        <end position="290"/>
    </location>
</feature>
<feature type="compositionally biased region" description="Polar residues" evidence="1">
    <location>
        <begin position="88"/>
        <end position="105"/>
    </location>
</feature>
<evidence type="ECO:0000313" key="3">
    <source>
        <dbReference type="Proteomes" id="UP000319663"/>
    </source>
</evidence>
<feature type="compositionally biased region" description="Low complexity" evidence="1">
    <location>
        <begin position="473"/>
        <end position="486"/>
    </location>
</feature>